<feature type="domain" description="AraC effector-binding" evidence="1">
    <location>
        <begin position="1"/>
        <end position="163"/>
    </location>
</feature>
<dbReference type="Pfam" id="PF14526">
    <property type="entry name" value="Cass2"/>
    <property type="match status" value="1"/>
</dbReference>
<dbReference type="RefSeq" id="WP_010756633.1">
    <property type="nucleotide sequence ID" value="NZ_ASWD01000006.1"/>
</dbReference>
<sequence length="165" mass="18488">MDYRIVELDGFKVVGYKKESTNEKQQGMQDCPAFWGEILSTRKQEALLPLINRQPFGLIGASFYNVDPDDGKRFDYYISAATTLETPAGLEEREVPANTWAVFPTTKEASGQTQFEIVSAWGPQSKDYELLNTGYLTGEMASGGPDMEVYGRGDDIEIWVPVKKK</sequence>
<dbReference type="InterPro" id="IPR010499">
    <property type="entry name" value="AraC_E-bd"/>
</dbReference>
<dbReference type="AlphaFoldDB" id="R2SHE5"/>
<evidence type="ECO:0000313" key="2">
    <source>
        <dbReference type="EMBL" id="EOH94705.1"/>
    </source>
</evidence>
<dbReference type="InterPro" id="IPR053182">
    <property type="entry name" value="YobU-like_regulator"/>
</dbReference>
<protein>
    <recommendedName>
        <fullName evidence="1">AraC effector-binding domain-containing protein</fullName>
    </recommendedName>
</protein>
<dbReference type="OrthoDB" id="9801123at2"/>
<dbReference type="Proteomes" id="UP000013782">
    <property type="component" value="Unassembled WGS sequence"/>
</dbReference>
<evidence type="ECO:0000313" key="3">
    <source>
        <dbReference type="Proteomes" id="UP000013782"/>
    </source>
</evidence>
<dbReference type="SUPFAM" id="SSF55136">
    <property type="entry name" value="Probable bacterial effector-binding domain"/>
    <property type="match status" value="1"/>
</dbReference>
<gene>
    <name evidence="2" type="ORF">UAU_01627</name>
</gene>
<proteinExistence type="predicted"/>
<comment type="caution">
    <text evidence="2">The sequence shown here is derived from an EMBL/GenBank/DDBJ whole genome shotgun (WGS) entry which is preliminary data.</text>
</comment>
<dbReference type="SMART" id="SM00871">
    <property type="entry name" value="AraC_E_bind"/>
    <property type="match status" value="1"/>
</dbReference>
<dbReference type="Gene3D" id="3.20.80.10">
    <property type="entry name" value="Regulatory factor, effector binding domain"/>
    <property type="match status" value="1"/>
</dbReference>
<evidence type="ECO:0000259" key="1">
    <source>
        <dbReference type="SMART" id="SM00871"/>
    </source>
</evidence>
<dbReference type="PANTHER" id="PTHR36444:SF2">
    <property type="entry name" value="TRANSCRIPTIONAL REGULATOR PROTEIN YOBU-RELATED"/>
    <property type="match status" value="1"/>
</dbReference>
<name>R2SHE5_9ENTE</name>
<organism evidence="2 3">
    <name type="scientific">Enterococcus pallens ATCC BAA-351</name>
    <dbReference type="NCBI Taxonomy" id="1158607"/>
    <lineage>
        <taxon>Bacteria</taxon>
        <taxon>Bacillati</taxon>
        <taxon>Bacillota</taxon>
        <taxon>Bacilli</taxon>
        <taxon>Lactobacillales</taxon>
        <taxon>Enterococcaceae</taxon>
        <taxon>Enterococcus</taxon>
    </lineage>
</organism>
<dbReference type="STRING" id="160454.RV10_GL001723"/>
<dbReference type="EMBL" id="AJAQ01000014">
    <property type="protein sequence ID" value="EOH94705.1"/>
    <property type="molecule type" value="Genomic_DNA"/>
</dbReference>
<dbReference type="HOGENOM" id="CLU_000445_81_11_9"/>
<dbReference type="PATRIC" id="fig|1158607.3.peg.1596"/>
<accession>R2SHE5</accession>
<keyword evidence="3" id="KW-1185">Reference proteome</keyword>
<dbReference type="PANTHER" id="PTHR36444">
    <property type="entry name" value="TRANSCRIPTIONAL REGULATOR PROTEIN YOBU-RELATED"/>
    <property type="match status" value="1"/>
</dbReference>
<dbReference type="eggNOG" id="COG3708">
    <property type="taxonomic scope" value="Bacteria"/>
</dbReference>
<reference evidence="2 3" key="1">
    <citation type="submission" date="2013-02" db="EMBL/GenBank/DDBJ databases">
        <title>The Genome Sequence of Enterococcus pallens BAA-351.</title>
        <authorList>
            <consortium name="The Broad Institute Genome Sequencing Platform"/>
            <consortium name="The Broad Institute Genome Sequencing Center for Infectious Disease"/>
            <person name="Earl A.M."/>
            <person name="Gilmore M.S."/>
            <person name="Lebreton F."/>
            <person name="Walker B."/>
            <person name="Young S.K."/>
            <person name="Zeng Q."/>
            <person name="Gargeya S."/>
            <person name="Fitzgerald M."/>
            <person name="Haas B."/>
            <person name="Abouelleil A."/>
            <person name="Alvarado L."/>
            <person name="Arachchi H.M."/>
            <person name="Berlin A.M."/>
            <person name="Chapman S.B."/>
            <person name="Dewar J."/>
            <person name="Goldberg J."/>
            <person name="Griggs A."/>
            <person name="Gujja S."/>
            <person name="Hansen M."/>
            <person name="Howarth C."/>
            <person name="Imamovic A."/>
            <person name="Larimer J."/>
            <person name="McCowan C."/>
            <person name="Murphy C."/>
            <person name="Neiman D."/>
            <person name="Pearson M."/>
            <person name="Priest M."/>
            <person name="Roberts A."/>
            <person name="Saif S."/>
            <person name="Shea T."/>
            <person name="Sisk P."/>
            <person name="Sykes S."/>
            <person name="Wortman J."/>
            <person name="Nusbaum C."/>
            <person name="Birren B."/>
        </authorList>
    </citation>
    <scope>NUCLEOTIDE SEQUENCE [LARGE SCALE GENOMIC DNA]</scope>
    <source>
        <strain evidence="2 3">ATCC BAA-351</strain>
    </source>
</reference>
<dbReference type="InterPro" id="IPR029441">
    <property type="entry name" value="Cass2"/>
</dbReference>
<dbReference type="InterPro" id="IPR011256">
    <property type="entry name" value="Reg_factor_effector_dom_sf"/>
</dbReference>